<name>A0ABV8MLK1_9NEIS</name>
<evidence type="ECO:0000256" key="2">
    <source>
        <dbReference type="SAM" id="Phobius"/>
    </source>
</evidence>
<feature type="compositionally biased region" description="Basic and acidic residues" evidence="1">
    <location>
        <begin position="619"/>
        <end position="628"/>
    </location>
</feature>
<dbReference type="Pfam" id="PF00873">
    <property type="entry name" value="ACR_tran"/>
    <property type="match status" value="1"/>
</dbReference>
<dbReference type="Gene3D" id="1.20.1640.10">
    <property type="entry name" value="Multidrug efflux transporter AcrB transmembrane domain"/>
    <property type="match status" value="2"/>
</dbReference>
<organism evidence="3 4">
    <name type="scientific">Chitinimonas lacunae</name>
    <dbReference type="NCBI Taxonomy" id="1963018"/>
    <lineage>
        <taxon>Bacteria</taxon>
        <taxon>Pseudomonadati</taxon>
        <taxon>Pseudomonadota</taxon>
        <taxon>Betaproteobacteria</taxon>
        <taxon>Neisseriales</taxon>
        <taxon>Chitinibacteraceae</taxon>
        <taxon>Chitinimonas</taxon>
    </lineage>
</organism>
<feature type="transmembrane region" description="Helical" evidence="2">
    <location>
        <begin position="333"/>
        <end position="351"/>
    </location>
</feature>
<protein>
    <submittedName>
        <fullName evidence="3">Efflux RND transporter permease subunit</fullName>
    </submittedName>
</protein>
<dbReference type="Gene3D" id="3.30.70.1430">
    <property type="entry name" value="Multidrug efflux transporter AcrB pore domain"/>
    <property type="match status" value="2"/>
</dbReference>
<dbReference type="PANTHER" id="PTHR32063">
    <property type="match status" value="1"/>
</dbReference>
<dbReference type="PANTHER" id="PTHR32063:SF77">
    <property type="entry name" value="ACR FAMILY TRANSPORT PROTEIN"/>
    <property type="match status" value="1"/>
</dbReference>
<dbReference type="RefSeq" id="WP_378162302.1">
    <property type="nucleotide sequence ID" value="NZ_JBHSBU010000001.1"/>
</dbReference>
<dbReference type="Proteomes" id="UP001595791">
    <property type="component" value="Unassembled WGS sequence"/>
</dbReference>
<dbReference type="InterPro" id="IPR001036">
    <property type="entry name" value="Acrflvin-R"/>
</dbReference>
<feature type="compositionally biased region" description="Polar residues" evidence="1">
    <location>
        <begin position="608"/>
        <end position="618"/>
    </location>
</feature>
<feature type="transmembrane region" description="Helical" evidence="2">
    <location>
        <begin position="461"/>
        <end position="479"/>
    </location>
</feature>
<feature type="transmembrane region" description="Helical" evidence="2">
    <location>
        <begin position="975"/>
        <end position="1003"/>
    </location>
</feature>
<dbReference type="EMBL" id="JBHSBU010000001">
    <property type="protein sequence ID" value="MFC4159013.1"/>
    <property type="molecule type" value="Genomic_DNA"/>
</dbReference>
<keyword evidence="2" id="KW-1133">Transmembrane helix</keyword>
<feature type="transmembrane region" description="Helical" evidence="2">
    <location>
        <begin position="874"/>
        <end position="894"/>
    </location>
</feature>
<feature type="transmembrane region" description="Helical" evidence="2">
    <location>
        <begin position="12"/>
        <end position="33"/>
    </location>
</feature>
<feature type="transmembrane region" description="Helical" evidence="2">
    <location>
        <begin position="906"/>
        <end position="927"/>
    </location>
</feature>
<comment type="caution">
    <text evidence="3">The sequence shown here is derived from an EMBL/GenBank/DDBJ whole genome shotgun (WGS) entry which is preliminary data.</text>
</comment>
<reference evidence="4" key="1">
    <citation type="journal article" date="2019" name="Int. J. Syst. Evol. Microbiol.">
        <title>The Global Catalogue of Microorganisms (GCM) 10K type strain sequencing project: providing services to taxonomists for standard genome sequencing and annotation.</title>
        <authorList>
            <consortium name="The Broad Institute Genomics Platform"/>
            <consortium name="The Broad Institute Genome Sequencing Center for Infectious Disease"/>
            <person name="Wu L."/>
            <person name="Ma J."/>
        </authorList>
    </citation>
    <scope>NUCLEOTIDE SEQUENCE [LARGE SCALE GENOMIC DNA]</scope>
    <source>
        <strain evidence="4">LMG 29894</strain>
    </source>
</reference>
<dbReference type="SUPFAM" id="SSF82693">
    <property type="entry name" value="Multidrug efflux transporter AcrB pore domain, PN1, PN2, PC1 and PC2 subdomains"/>
    <property type="match status" value="3"/>
</dbReference>
<keyword evidence="2" id="KW-0472">Membrane</keyword>
<evidence type="ECO:0000313" key="3">
    <source>
        <dbReference type="EMBL" id="MFC4159013.1"/>
    </source>
</evidence>
<gene>
    <name evidence="3" type="ORF">ACFOW7_06540</name>
</gene>
<feature type="transmembrane region" description="Helical" evidence="2">
    <location>
        <begin position="948"/>
        <end position="969"/>
    </location>
</feature>
<keyword evidence="2" id="KW-0812">Transmembrane</keyword>
<feature type="transmembrane region" description="Helical" evidence="2">
    <location>
        <begin position="844"/>
        <end position="867"/>
    </location>
</feature>
<dbReference type="SUPFAM" id="SSF82714">
    <property type="entry name" value="Multidrug efflux transporter AcrB TolC docking domain, DN and DC subdomains"/>
    <property type="match status" value="2"/>
</dbReference>
<evidence type="ECO:0000256" key="1">
    <source>
        <dbReference type="SAM" id="MobiDB-lite"/>
    </source>
</evidence>
<dbReference type="InterPro" id="IPR027463">
    <property type="entry name" value="AcrB_DN_DC_subdom"/>
</dbReference>
<feature type="region of interest" description="Disordered" evidence="1">
    <location>
        <begin position="588"/>
        <end position="628"/>
    </location>
</feature>
<dbReference type="PRINTS" id="PR00702">
    <property type="entry name" value="ACRIFLAVINRP"/>
</dbReference>
<keyword evidence="4" id="KW-1185">Reference proteome</keyword>
<dbReference type="Gene3D" id="3.30.70.1320">
    <property type="entry name" value="Multidrug efflux transporter AcrB pore domain like"/>
    <property type="match status" value="1"/>
</dbReference>
<dbReference type="SUPFAM" id="SSF82866">
    <property type="entry name" value="Multidrug efflux transporter AcrB transmembrane domain"/>
    <property type="match status" value="2"/>
</dbReference>
<dbReference type="Gene3D" id="3.30.70.1440">
    <property type="entry name" value="Multidrug efflux transporter AcrB pore domain"/>
    <property type="match status" value="1"/>
</dbReference>
<feature type="transmembrane region" description="Helical" evidence="2">
    <location>
        <begin position="517"/>
        <end position="536"/>
    </location>
</feature>
<feature type="transmembrane region" description="Helical" evidence="2">
    <location>
        <begin position="358"/>
        <end position="378"/>
    </location>
</feature>
<accession>A0ABV8MLK1</accession>
<evidence type="ECO:0000313" key="4">
    <source>
        <dbReference type="Proteomes" id="UP001595791"/>
    </source>
</evidence>
<proteinExistence type="predicted"/>
<dbReference type="Gene3D" id="3.30.2090.10">
    <property type="entry name" value="Multidrug efflux transporter AcrB TolC docking domain, DN and DC subdomains"/>
    <property type="match status" value="2"/>
</dbReference>
<feature type="transmembrane region" description="Helical" evidence="2">
    <location>
        <begin position="384"/>
        <end position="409"/>
    </location>
</feature>
<sequence length="1029" mass="109392">MNLSAWALRKPVPAILLFVVLTLMGLIGLHRLGIQSFPDMDFPTISVRASLEGAAPAQLETDVARKLEDRLAGLGGVEHLTTTIDDGSVSIDVQFALEKNSEEALSQVRNAIDGARAELPVEMAAPTVSKLSTTGSPILTYSVASARLDEEALSWLVDGEISRALLATSGVGAVDRLGGVDREVLVELDPARLSGLGIDAATVARQLKAVQKNGSGGEARLGGQSQLLRTLAAVGTVTEIAALPISLGEGRQVRLDQLGQVHDGYAERTTYALLDGKPVIGFQITRSKDSSEVAVAAAVRHTVETLRGRYPQVEFHEAYDTVKPIQDNYDGSIGLLYEGALLAVLVVFWFLRDWRATLVSAAALPLSIVPTFAVMYWLDFSLNVLTLLSLALVIGMLVDDAIVEVENIVRHLRLGKTPFQAAREAAHEIGLAVVATTLTLVAVFLPTAFMGGIPGRFFRQFGLTAAAAVLASLLVARLLTPVMAAWLLKPDQQVEPEGPLLRRYLGWVERCLAHRRLTLTAALLFFAGSLALIPLLPTGFVPASDQSQTQVTLELAPGSRLDDTLQLAEQARGLLAGVPDVRQVFTAVGSSTSQGGGPGSVDQRSDARSATLTLNLTPRSERDRSQSEIEADIRRALQALAGARVSVGGIQSGETLQLTLVGDDATALEGAIRTVERELRTLPDIGSVTSGLSLQRPELQIMPDQNRAADLGVTSSALAETVRIATRGDFAASQSKLNLPQRQIGIRVRLDASTRQDLDAIGQIRVPSAQGEVTLASVADIRLGSGPSQIQRRDRQRQATIEVELGGRSIGEVMQAVNALPSLRTLPAGVSQAAAGDAERMAELFGGFGLAMLIGIGCIYLVLVLLFHDFLQPATILAALPLSVGGAFLALLLTGNSFSMPSVIGLLMLMGVVTKNSILLVEYAVLARRGGMGRHEALIDACRKRARPILMTTIAMAAGMLPIALGLGADPSFRAPMAIAVIGGLLTSTLLSLLVIPVVFTYVDDLLAWLSQRWRRDMSKITPAVPLAD</sequence>
<feature type="transmembrane region" description="Helical" evidence="2">
    <location>
        <begin position="429"/>
        <end position="449"/>
    </location>
</feature>